<accession>A0A7J7IV14</accession>
<feature type="transmembrane region" description="Helical" evidence="4">
    <location>
        <begin position="218"/>
        <end position="236"/>
    </location>
</feature>
<dbReference type="EMBL" id="VXIV02003405">
    <property type="protein sequence ID" value="KAF6017376.1"/>
    <property type="molecule type" value="Genomic_DNA"/>
</dbReference>
<sequence length="274" mass="31705">MFFWGCLYQHSVLSLYNLKLTLKYPLKFLPSLGWACQFIGYIFMKKKLEKDQIHFSNMLRYYKRVDKDVNILLFPEGKDLKEETIKESDAYAESKGLPAYRYVLHPRTGGFHCFLTEMRNSGTLENLYDVTIAYRDDTCIPSDELSLVKGSIPREVHCHVTKYPVKDLPSSKQELKAFCAKLWKAKEEKLRNFYTKQVNFSTEADSLRNFGNSTIRTIGQLFALSVWIPFTIYSIYLTSTSYLVLAYVTTCIVGLILCSRHLGGFDMLQLHSVV</sequence>
<evidence type="ECO:0000256" key="3">
    <source>
        <dbReference type="ARBA" id="ARBA00023315"/>
    </source>
</evidence>
<feature type="transmembrane region" description="Helical" evidence="4">
    <location>
        <begin position="242"/>
        <end position="262"/>
    </location>
</feature>
<keyword evidence="4" id="KW-0472">Membrane</keyword>
<keyword evidence="4" id="KW-0812">Transmembrane</keyword>
<organism evidence="7 8">
    <name type="scientific">Bugula neritina</name>
    <name type="common">Brown bryozoan</name>
    <name type="synonym">Sertularia neritina</name>
    <dbReference type="NCBI Taxonomy" id="10212"/>
    <lineage>
        <taxon>Eukaryota</taxon>
        <taxon>Metazoa</taxon>
        <taxon>Spiralia</taxon>
        <taxon>Lophotrochozoa</taxon>
        <taxon>Bryozoa</taxon>
        <taxon>Gymnolaemata</taxon>
        <taxon>Cheilostomatida</taxon>
        <taxon>Flustrina</taxon>
        <taxon>Buguloidea</taxon>
        <taxon>Bugulidae</taxon>
        <taxon>Bugula</taxon>
    </lineage>
</organism>
<keyword evidence="3" id="KW-0012">Acyltransferase</keyword>
<feature type="domain" description="Acyltransferase C-terminal" evidence="6">
    <location>
        <begin position="146"/>
        <end position="198"/>
    </location>
</feature>
<dbReference type="OrthoDB" id="186786at2759"/>
<evidence type="ECO:0000256" key="1">
    <source>
        <dbReference type="ARBA" id="ARBA00008655"/>
    </source>
</evidence>
<keyword evidence="2" id="KW-0808">Transferase</keyword>
<comment type="caution">
    <text evidence="7">The sequence shown here is derived from an EMBL/GenBank/DDBJ whole genome shotgun (WGS) entry which is preliminary data.</text>
</comment>
<dbReference type="GO" id="GO:0005783">
    <property type="term" value="C:endoplasmic reticulum"/>
    <property type="evidence" value="ECO:0007669"/>
    <property type="project" value="TreeGrafter"/>
</dbReference>
<keyword evidence="4" id="KW-1133">Transmembrane helix</keyword>
<dbReference type="GO" id="GO:0016746">
    <property type="term" value="F:acyltransferase activity"/>
    <property type="evidence" value="ECO:0007669"/>
    <property type="project" value="UniProtKB-KW"/>
</dbReference>
<proteinExistence type="inferred from homology"/>
<dbReference type="AlphaFoldDB" id="A0A7J7IV14"/>
<name>A0A7J7IV14_BUGNE</name>
<dbReference type="CDD" id="cd07990">
    <property type="entry name" value="LPLAT_LCLAT1-like"/>
    <property type="match status" value="1"/>
</dbReference>
<dbReference type="PANTHER" id="PTHR10983">
    <property type="entry name" value="1-ACYLGLYCEROL-3-PHOSPHATE ACYLTRANSFERASE-RELATED"/>
    <property type="match status" value="1"/>
</dbReference>
<evidence type="ECO:0000256" key="2">
    <source>
        <dbReference type="ARBA" id="ARBA00022679"/>
    </source>
</evidence>
<reference evidence="7" key="1">
    <citation type="submission" date="2020-06" db="EMBL/GenBank/DDBJ databases">
        <title>Draft genome of Bugula neritina, a colonial animal packing powerful symbionts and potential medicines.</title>
        <authorList>
            <person name="Rayko M."/>
        </authorList>
    </citation>
    <scope>NUCLEOTIDE SEQUENCE [LARGE SCALE GENOMIC DNA]</scope>
    <source>
        <strain evidence="7">Kwan_BN1</strain>
    </source>
</reference>
<evidence type="ECO:0000313" key="7">
    <source>
        <dbReference type="EMBL" id="KAF6017376.1"/>
    </source>
</evidence>
<evidence type="ECO:0000313" key="8">
    <source>
        <dbReference type="Proteomes" id="UP000593567"/>
    </source>
</evidence>
<comment type="similarity">
    <text evidence="1">Belongs to the 1-acyl-sn-glycerol-3-phosphate acyltransferase family.</text>
</comment>
<dbReference type="Pfam" id="PF01553">
    <property type="entry name" value="Acyltransferase"/>
    <property type="match status" value="1"/>
</dbReference>
<feature type="domain" description="Phospholipid/glycerol acyltransferase" evidence="5">
    <location>
        <begin position="2"/>
        <end position="115"/>
    </location>
</feature>
<protein>
    <submittedName>
        <fullName evidence="7">LCLAT1</fullName>
    </submittedName>
</protein>
<evidence type="ECO:0000259" key="5">
    <source>
        <dbReference type="Pfam" id="PF01553"/>
    </source>
</evidence>
<evidence type="ECO:0000256" key="4">
    <source>
        <dbReference type="SAM" id="Phobius"/>
    </source>
</evidence>
<keyword evidence="8" id="KW-1185">Reference proteome</keyword>
<dbReference type="PANTHER" id="PTHR10983:SF16">
    <property type="entry name" value="LYSOCARDIOLIPIN ACYLTRANSFERASE 1"/>
    <property type="match status" value="1"/>
</dbReference>
<evidence type="ECO:0000259" key="6">
    <source>
        <dbReference type="Pfam" id="PF16076"/>
    </source>
</evidence>
<dbReference type="Pfam" id="PF16076">
    <property type="entry name" value="Acyltransf_C"/>
    <property type="match status" value="1"/>
</dbReference>
<dbReference type="GO" id="GO:0036149">
    <property type="term" value="P:phosphatidylinositol acyl-chain remodeling"/>
    <property type="evidence" value="ECO:0007669"/>
    <property type="project" value="TreeGrafter"/>
</dbReference>
<dbReference type="InterPro" id="IPR002123">
    <property type="entry name" value="Plipid/glycerol_acylTrfase"/>
</dbReference>
<dbReference type="Proteomes" id="UP000593567">
    <property type="component" value="Unassembled WGS sequence"/>
</dbReference>
<gene>
    <name evidence="7" type="ORF">EB796_024313</name>
</gene>
<dbReference type="InterPro" id="IPR032098">
    <property type="entry name" value="Acyltransf_C"/>
</dbReference>